<evidence type="ECO:0008006" key="2">
    <source>
        <dbReference type="Google" id="ProtNLM"/>
    </source>
</evidence>
<name>X0TRE5_9ZZZZ</name>
<sequence length="153" mass="17493">MRKHIFLCILIFGISLFAFAEEEDLLRIEASSGPKRLSRGQKGKIVLKLTLEEGIYISPEPSFIIEFSPCEELIIPKSLSTESDLEVDIIEENGEDHLDLREAIEIPFTVRLMAKQGKHLLEGKIKYFACSKEEGWCLKNTSKFSAVFYVRRP</sequence>
<protein>
    <recommendedName>
        <fullName evidence="2">Thiol:disulfide interchange protein DsbD N-terminal domain-containing protein</fullName>
    </recommendedName>
</protein>
<proteinExistence type="predicted"/>
<evidence type="ECO:0000313" key="1">
    <source>
        <dbReference type="EMBL" id="GAF78705.1"/>
    </source>
</evidence>
<reference evidence="1" key="1">
    <citation type="journal article" date="2014" name="Front. Microbiol.">
        <title>High frequency of phylogenetically diverse reductive dehalogenase-homologous genes in deep subseafloor sedimentary metagenomes.</title>
        <authorList>
            <person name="Kawai M."/>
            <person name="Futagami T."/>
            <person name="Toyoda A."/>
            <person name="Takaki Y."/>
            <person name="Nishi S."/>
            <person name="Hori S."/>
            <person name="Arai W."/>
            <person name="Tsubouchi T."/>
            <person name="Morono Y."/>
            <person name="Uchiyama I."/>
            <person name="Ito T."/>
            <person name="Fujiyama A."/>
            <person name="Inagaki F."/>
            <person name="Takami H."/>
        </authorList>
    </citation>
    <scope>NUCLEOTIDE SEQUENCE</scope>
    <source>
        <strain evidence="1">Expedition CK06-06</strain>
    </source>
</reference>
<gene>
    <name evidence="1" type="ORF">S01H1_06113</name>
</gene>
<comment type="caution">
    <text evidence="1">The sequence shown here is derived from an EMBL/GenBank/DDBJ whole genome shotgun (WGS) entry which is preliminary data.</text>
</comment>
<dbReference type="EMBL" id="BARS01003173">
    <property type="protein sequence ID" value="GAF78705.1"/>
    <property type="molecule type" value="Genomic_DNA"/>
</dbReference>
<dbReference type="AlphaFoldDB" id="X0TRE5"/>
<accession>X0TRE5</accession>
<organism evidence="1">
    <name type="scientific">marine sediment metagenome</name>
    <dbReference type="NCBI Taxonomy" id="412755"/>
    <lineage>
        <taxon>unclassified sequences</taxon>
        <taxon>metagenomes</taxon>
        <taxon>ecological metagenomes</taxon>
    </lineage>
</organism>